<dbReference type="NCBIfam" id="NF009914">
    <property type="entry name" value="PRK13374.1"/>
    <property type="match status" value="1"/>
</dbReference>
<evidence type="ECO:0000256" key="3">
    <source>
        <dbReference type="HAMAP-Rule" id="MF_01627"/>
    </source>
</evidence>
<keyword evidence="2 3" id="KW-0808">Transferase</keyword>
<dbReference type="InterPro" id="IPR035994">
    <property type="entry name" value="Nucleoside_phosphorylase_sf"/>
</dbReference>
<dbReference type="SUPFAM" id="SSF53167">
    <property type="entry name" value="Purine and uridine phosphorylases"/>
    <property type="match status" value="1"/>
</dbReference>
<feature type="domain" description="Nucleoside phosphorylase" evidence="4">
    <location>
        <begin position="16"/>
        <end position="229"/>
    </location>
</feature>
<feature type="binding site" evidence="3">
    <location>
        <position position="4"/>
    </location>
    <ligand>
        <name>a purine D-ribonucleoside</name>
        <dbReference type="ChEBI" id="CHEBI:142355"/>
        <note>ligand shared between dimeric partners</note>
    </ligand>
</feature>
<dbReference type="RefSeq" id="WP_068005505.1">
    <property type="nucleotide sequence ID" value="NZ_FOFM01000002.1"/>
</dbReference>
<dbReference type="EMBL" id="LMCB01000015">
    <property type="protein sequence ID" value="KZL19301.1"/>
    <property type="molecule type" value="Genomic_DNA"/>
</dbReference>
<dbReference type="AlphaFoldDB" id="A0A165YWN7"/>
<name>A0A165YWN7_9HYPH</name>
<comment type="subunit">
    <text evidence="3">Homohexamer; trimer of homodimers.</text>
</comment>
<dbReference type="GO" id="GO:0004731">
    <property type="term" value="F:purine-nucleoside phosphorylase activity"/>
    <property type="evidence" value="ECO:0007669"/>
    <property type="project" value="UniProtKB-UniRule"/>
</dbReference>
<sequence>MTPHINAQTGDFAETVLMPGDPLRAKYIAETYLENVREVTNVRNVLGFTGEYKGKPVSVMAHGMGMPSISIYAHELINYYGVKKIIRIGSCGAVDEELKLRDLIVATGASTSSSMIRDRFAGYDYAAAPDFGLLRTCADTADKLGLSPRFGNILSGDLFYGSNPALLPAMQKMNVMAVEMEAAALFAIAAEFRVKALCVLTVSDHLITAEETSSEERQTSFNQMMELALETAYATIPEPVDA</sequence>
<feature type="binding site" description="in other chain" evidence="3">
    <location>
        <begin position="179"/>
        <end position="181"/>
    </location>
    <ligand>
        <name>a purine D-ribonucleoside</name>
        <dbReference type="ChEBI" id="CHEBI:142355"/>
        <note>ligand shared between dimeric partners</note>
    </ligand>
</feature>
<dbReference type="OrthoDB" id="9782889at2"/>
<dbReference type="Pfam" id="PF01048">
    <property type="entry name" value="PNP_UDP_1"/>
    <property type="match status" value="1"/>
</dbReference>
<reference evidence="5 6" key="1">
    <citation type="journal article" date="2016" name="Front. Microbiol.">
        <title>Comparative Genomic Analysis Reveals a Diverse Repertoire of Genes Involved in Prokaryote-Eukaryote Interactions within the Pseudovibrio Genus.</title>
        <authorList>
            <person name="Romano S."/>
            <person name="Fernandez-Guerra A."/>
            <person name="Reen F.J."/>
            <person name="Glockner F.O."/>
            <person name="Crowley S.P."/>
            <person name="O'Sullivan O."/>
            <person name="Cotter P.D."/>
            <person name="Adams C."/>
            <person name="Dobson A.D."/>
            <person name="O'Gara F."/>
        </authorList>
    </citation>
    <scope>NUCLEOTIDE SEQUENCE [LARGE SCALE GENOMIC DNA]</scope>
    <source>
        <strain evidence="5 6">Ad2</strain>
    </source>
</reference>
<feature type="site" description="Important for catalytic activity" evidence="3">
    <location>
        <position position="217"/>
    </location>
</feature>
<evidence type="ECO:0000313" key="6">
    <source>
        <dbReference type="Proteomes" id="UP000076577"/>
    </source>
</evidence>
<keyword evidence="1 3" id="KW-0328">Glycosyltransferase</keyword>
<evidence type="ECO:0000313" key="5">
    <source>
        <dbReference type="EMBL" id="KZL19301.1"/>
    </source>
</evidence>
<evidence type="ECO:0000256" key="2">
    <source>
        <dbReference type="ARBA" id="ARBA00022679"/>
    </source>
</evidence>
<dbReference type="PATRIC" id="fig|989403.3.peg.2193"/>
<feature type="binding site" description="in other chain" evidence="3">
    <location>
        <begin position="203"/>
        <end position="204"/>
    </location>
    <ligand>
        <name>a purine D-ribonucleoside</name>
        <dbReference type="ChEBI" id="CHEBI:142355"/>
        <note>ligand shared between dimeric partners</note>
    </ligand>
</feature>
<dbReference type="CDD" id="cd09006">
    <property type="entry name" value="PNP_EcPNPI-like"/>
    <property type="match status" value="1"/>
</dbReference>
<protein>
    <recommendedName>
        <fullName evidence="3">Purine nucleoside phosphorylase DeoD-type</fullName>
        <shortName evidence="3">PNP</shortName>
        <ecNumber evidence="3">2.4.2.1</ecNumber>
    </recommendedName>
</protein>
<feature type="binding site" description="in other chain" evidence="3">
    <location>
        <position position="20"/>
    </location>
    <ligand>
        <name>phosphate</name>
        <dbReference type="ChEBI" id="CHEBI:43474"/>
        <note>ligand shared between dimeric partners</note>
    </ligand>
</feature>
<dbReference type="NCBIfam" id="TIGR00107">
    <property type="entry name" value="deoD"/>
    <property type="match status" value="1"/>
</dbReference>
<evidence type="ECO:0000259" key="4">
    <source>
        <dbReference type="Pfam" id="PF01048"/>
    </source>
</evidence>
<dbReference type="InterPro" id="IPR004402">
    <property type="entry name" value="DeoD-type"/>
</dbReference>
<evidence type="ECO:0000256" key="1">
    <source>
        <dbReference type="ARBA" id="ARBA00022676"/>
    </source>
</evidence>
<comment type="caution">
    <text evidence="5">The sequence shown here is derived from an EMBL/GenBank/DDBJ whole genome shotgun (WGS) entry which is preliminary data.</text>
</comment>
<dbReference type="PANTHER" id="PTHR43691">
    <property type="entry name" value="URIDINE PHOSPHORYLASE"/>
    <property type="match status" value="1"/>
</dbReference>
<dbReference type="Proteomes" id="UP000076577">
    <property type="component" value="Unassembled WGS sequence"/>
</dbReference>
<feature type="binding site" description="in other chain" evidence="3">
    <location>
        <position position="24"/>
    </location>
    <ligand>
        <name>phosphate</name>
        <dbReference type="ChEBI" id="CHEBI:43474"/>
        <note>ligand shared between dimeric partners</note>
    </ligand>
</feature>
<dbReference type="HAMAP" id="MF_01627">
    <property type="entry name" value="Pur_nucleosid_phosp"/>
    <property type="match status" value="1"/>
</dbReference>
<feature type="binding site" evidence="3">
    <location>
        <position position="43"/>
    </location>
    <ligand>
        <name>phosphate</name>
        <dbReference type="ChEBI" id="CHEBI:43474"/>
        <note>ligand shared between dimeric partners</note>
    </ligand>
</feature>
<keyword evidence="6" id="KW-1185">Reference proteome</keyword>
<feature type="binding site" description="in other chain" evidence="3">
    <location>
        <begin position="87"/>
        <end position="90"/>
    </location>
    <ligand>
        <name>phosphate</name>
        <dbReference type="ChEBI" id="CHEBI:43474"/>
        <note>ligand shared between dimeric partners</note>
    </ligand>
</feature>
<dbReference type="GO" id="GO:0005829">
    <property type="term" value="C:cytosol"/>
    <property type="evidence" value="ECO:0007669"/>
    <property type="project" value="TreeGrafter"/>
</dbReference>
<dbReference type="PANTHER" id="PTHR43691:SF2">
    <property type="entry name" value="PURINE NUCLEOSIDE PHOSPHORYLASE DEOD-TYPE"/>
    <property type="match status" value="1"/>
</dbReference>
<dbReference type="STRING" id="989403.SAMN05421798_102655"/>
<dbReference type="GO" id="GO:0006152">
    <property type="term" value="P:purine nucleoside catabolic process"/>
    <property type="evidence" value="ECO:0007669"/>
    <property type="project" value="TreeGrafter"/>
</dbReference>
<dbReference type="EC" id="2.4.2.1" evidence="3"/>
<organism evidence="5 6">
    <name type="scientific">Pseudovibrio axinellae</name>
    <dbReference type="NCBI Taxonomy" id="989403"/>
    <lineage>
        <taxon>Bacteria</taxon>
        <taxon>Pseudomonadati</taxon>
        <taxon>Pseudomonadota</taxon>
        <taxon>Alphaproteobacteria</taxon>
        <taxon>Hyphomicrobiales</taxon>
        <taxon>Stappiaceae</taxon>
        <taxon>Pseudovibrio</taxon>
    </lineage>
</organism>
<comment type="catalytic activity">
    <reaction evidence="3">
        <text>a purine 2'-deoxy-D-ribonucleoside + phosphate = a purine nucleobase + 2-deoxy-alpha-D-ribose 1-phosphate</text>
        <dbReference type="Rhea" id="RHEA:36431"/>
        <dbReference type="ChEBI" id="CHEBI:26386"/>
        <dbReference type="ChEBI" id="CHEBI:43474"/>
        <dbReference type="ChEBI" id="CHEBI:57259"/>
        <dbReference type="ChEBI" id="CHEBI:142361"/>
        <dbReference type="EC" id="2.4.2.1"/>
    </reaction>
</comment>
<dbReference type="NCBIfam" id="NF004489">
    <property type="entry name" value="PRK05819.1"/>
    <property type="match status" value="1"/>
</dbReference>
<comment type="catalytic activity">
    <reaction evidence="3">
        <text>a purine D-ribonucleoside + phosphate = a purine nucleobase + alpha-D-ribose 1-phosphate</text>
        <dbReference type="Rhea" id="RHEA:19805"/>
        <dbReference type="ChEBI" id="CHEBI:26386"/>
        <dbReference type="ChEBI" id="CHEBI:43474"/>
        <dbReference type="ChEBI" id="CHEBI:57720"/>
        <dbReference type="ChEBI" id="CHEBI:142355"/>
        <dbReference type="EC" id="2.4.2.1"/>
    </reaction>
</comment>
<accession>A0A165YWN7</accession>
<proteinExistence type="inferred from homology"/>
<feature type="active site" description="Proton donor" evidence="3">
    <location>
        <position position="204"/>
    </location>
</feature>
<comment type="function">
    <text evidence="3">Catalyzes the reversible phosphorolytic breakdown of the N-glycosidic bond in the beta-(deoxy)ribonucleoside molecules, with the formation of the corresponding free purine bases and pentose-1-phosphate.</text>
</comment>
<gene>
    <name evidence="3 5" type="primary">deoD</name>
    <name evidence="5" type="ORF">PsAD2_02052</name>
</gene>
<dbReference type="Gene3D" id="3.40.50.1580">
    <property type="entry name" value="Nucleoside phosphorylase domain"/>
    <property type="match status" value="1"/>
</dbReference>
<dbReference type="InterPro" id="IPR000845">
    <property type="entry name" value="Nucleoside_phosphorylase_d"/>
</dbReference>
<comment type="similarity">
    <text evidence="3">Belongs to the PNP/UDP phosphorylase family.</text>
</comment>